<dbReference type="AlphaFoldDB" id="A0ABD1CKL3"/>
<dbReference type="Pfam" id="PF02210">
    <property type="entry name" value="Laminin_G_2"/>
    <property type="match status" value="1"/>
</dbReference>
<evidence type="ECO:0000313" key="4">
    <source>
        <dbReference type="EMBL" id="KAL1376942.1"/>
    </source>
</evidence>
<comment type="caution">
    <text evidence="1">Lacks conserved residue(s) required for the propagation of feature annotation.</text>
</comment>
<dbReference type="CDD" id="cd00110">
    <property type="entry name" value="LamG"/>
    <property type="match status" value="1"/>
</dbReference>
<dbReference type="SMART" id="SM00282">
    <property type="entry name" value="LamG"/>
    <property type="match status" value="1"/>
</dbReference>
<evidence type="ECO:0000259" key="3">
    <source>
        <dbReference type="PROSITE" id="PS50025"/>
    </source>
</evidence>
<feature type="signal peptide" evidence="2">
    <location>
        <begin position="1"/>
        <end position="18"/>
    </location>
</feature>
<dbReference type="SUPFAM" id="SSF49899">
    <property type="entry name" value="Concanavalin A-like lectins/glucanases"/>
    <property type="match status" value="1"/>
</dbReference>
<dbReference type="Proteomes" id="UP001562425">
    <property type="component" value="Unassembled WGS sequence"/>
</dbReference>
<dbReference type="PANTHER" id="PTHR15036">
    <property type="entry name" value="PIKACHURIN-LIKE PROTEIN"/>
    <property type="match status" value="1"/>
</dbReference>
<protein>
    <recommendedName>
        <fullName evidence="3">Laminin G domain-containing protein</fullName>
    </recommendedName>
</protein>
<feature type="domain" description="Laminin G" evidence="3">
    <location>
        <begin position="18"/>
        <end position="183"/>
    </location>
</feature>
<proteinExistence type="predicted"/>
<reference evidence="4 5" key="1">
    <citation type="submission" date="2024-05" db="EMBL/GenBank/DDBJ databases">
        <title>Culex pipiens pipiens assembly and annotation.</title>
        <authorList>
            <person name="Alout H."/>
            <person name="Durand T."/>
        </authorList>
    </citation>
    <scope>NUCLEOTIDE SEQUENCE [LARGE SCALE GENOMIC DNA]</scope>
    <source>
        <strain evidence="4">HA-2024</strain>
        <tissue evidence="4">Whole body</tissue>
    </source>
</reference>
<name>A0ABD1CKL3_CULPP</name>
<accession>A0ABD1CKL3</accession>
<evidence type="ECO:0000256" key="2">
    <source>
        <dbReference type="SAM" id="SignalP"/>
    </source>
</evidence>
<dbReference type="PROSITE" id="PS50025">
    <property type="entry name" value="LAM_G_DOMAIN"/>
    <property type="match status" value="1"/>
</dbReference>
<dbReference type="Gene3D" id="2.60.120.200">
    <property type="match status" value="1"/>
</dbReference>
<keyword evidence="2" id="KW-0732">Signal</keyword>
<dbReference type="EMBL" id="JBEHCU010011285">
    <property type="protein sequence ID" value="KAL1376942.1"/>
    <property type="molecule type" value="Genomic_DNA"/>
</dbReference>
<comment type="caution">
    <text evidence="4">The sequence shown here is derived from an EMBL/GenBank/DDBJ whole genome shotgun (WGS) entry which is preliminary data.</text>
</comment>
<dbReference type="InterPro" id="IPR050372">
    <property type="entry name" value="Neurexin-related_CASP"/>
</dbReference>
<dbReference type="GO" id="GO:0016020">
    <property type="term" value="C:membrane"/>
    <property type="evidence" value="ECO:0007669"/>
    <property type="project" value="UniProtKB-SubCell"/>
</dbReference>
<dbReference type="InterPro" id="IPR001791">
    <property type="entry name" value="Laminin_G"/>
</dbReference>
<evidence type="ECO:0000313" key="5">
    <source>
        <dbReference type="Proteomes" id="UP001562425"/>
    </source>
</evidence>
<keyword evidence="5" id="KW-1185">Reference proteome</keyword>
<feature type="chain" id="PRO_5044845456" description="Laminin G domain-containing protein" evidence="2">
    <location>
        <begin position="19"/>
        <end position="183"/>
    </location>
</feature>
<dbReference type="InterPro" id="IPR013320">
    <property type="entry name" value="ConA-like_dom_sf"/>
</dbReference>
<organism evidence="4 5">
    <name type="scientific">Culex pipiens pipiens</name>
    <name type="common">Northern house mosquito</name>
    <dbReference type="NCBI Taxonomy" id="38569"/>
    <lineage>
        <taxon>Eukaryota</taxon>
        <taxon>Metazoa</taxon>
        <taxon>Ecdysozoa</taxon>
        <taxon>Arthropoda</taxon>
        <taxon>Hexapoda</taxon>
        <taxon>Insecta</taxon>
        <taxon>Pterygota</taxon>
        <taxon>Neoptera</taxon>
        <taxon>Endopterygota</taxon>
        <taxon>Diptera</taxon>
        <taxon>Nematocera</taxon>
        <taxon>Culicoidea</taxon>
        <taxon>Culicidae</taxon>
        <taxon>Culicinae</taxon>
        <taxon>Culicini</taxon>
        <taxon>Culex</taxon>
        <taxon>Culex</taxon>
    </lineage>
</organism>
<gene>
    <name evidence="4" type="ORF">pipiens_016589</name>
</gene>
<dbReference type="PANTHER" id="PTHR15036:SF85">
    <property type="entry name" value="SP2353, ISOFORM A"/>
    <property type="match status" value="1"/>
</dbReference>
<evidence type="ECO:0000256" key="1">
    <source>
        <dbReference type="PROSITE-ProRule" id="PRU00122"/>
    </source>
</evidence>
<sequence length="183" mass="20393">MILLTALAVSCLLLPCNGFVLDGSQNSFAQFRKWYTGLNGSLELEFKTEQPNGLVLYTDDGGTYDFFELKLVEGALRLRYNLGGGAQIITVGRDLHDGHWHKVQVLRNDEHTTLTVDGVSQSRTSRGKEFLFGKFATNSDVFVGGMPNCFHRCWAQSHYKFITGQLATCNILSNAGNPVWLRV</sequence>